<evidence type="ECO:0000256" key="4">
    <source>
        <dbReference type="ARBA" id="ARBA00023136"/>
    </source>
</evidence>
<dbReference type="EMBL" id="HBUF01651558">
    <property type="protein sequence ID" value="CAG6787048.1"/>
    <property type="molecule type" value="Transcribed_RNA"/>
</dbReference>
<name>A0A8D8W7A4_9HEMI</name>
<evidence type="ECO:0000256" key="1">
    <source>
        <dbReference type="ARBA" id="ARBA00004141"/>
    </source>
</evidence>
<dbReference type="AlphaFoldDB" id="A0A8D8W7A4"/>
<dbReference type="PANTHER" id="PTHR23291:SF50">
    <property type="entry name" value="PROTEIN LIFEGUARD 4"/>
    <property type="match status" value="1"/>
</dbReference>
<dbReference type="EMBL" id="HBUF01651559">
    <property type="protein sequence ID" value="CAG6787049.1"/>
    <property type="molecule type" value="Transcribed_RNA"/>
</dbReference>
<reference evidence="6" key="1">
    <citation type="submission" date="2021-05" db="EMBL/GenBank/DDBJ databases">
        <authorList>
            <person name="Alioto T."/>
            <person name="Alioto T."/>
            <person name="Gomez Garrido J."/>
        </authorList>
    </citation>
    <scope>NUCLEOTIDE SEQUENCE</scope>
</reference>
<organism evidence="6">
    <name type="scientific">Cacopsylla melanoneura</name>
    <dbReference type="NCBI Taxonomy" id="428564"/>
    <lineage>
        <taxon>Eukaryota</taxon>
        <taxon>Metazoa</taxon>
        <taxon>Ecdysozoa</taxon>
        <taxon>Arthropoda</taxon>
        <taxon>Hexapoda</taxon>
        <taxon>Insecta</taxon>
        <taxon>Pterygota</taxon>
        <taxon>Neoptera</taxon>
        <taxon>Paraneoptera</taxon>
        <taxon>Hemiptera</taxon>
        <taxon>Sternorrhyncha</taxon>
        <taxon>Psylloidea</taxon>
        <taxon>Psyllidae</taxon>
        <taxon>Psyllinae</taxon>
        <taxon>Cacopsylla</taxon>
    </lineage>
</organism>
<dbReference type="GO" id="GO:0016020">
    <property type="term" value="C:membrane"/>
    <property type="evidence" value="ECO:0007669"/>
    <property type="project" value="UniProtKB-SubCell"/>
</dbReference>
<feature type="transmembrane region" description="Helical" evidence="5">
    <location>
        <begin position="121"/>
        <end position="140"/>
    </location>
</feature>
<proteinExistence type="inferred from homology"/>
<dbReference type="EMBL" id="HBUF01300960">
    <property type="protein sequence ID" value="CAG6691092.1"/>
    <property type="molecule type" value="Transcribed_RNA"/>
</dbReference>
<dbReference type="Pfam" id="PF01027">
    <property type="entry name" value="Bax1-I"/>
    <property type="match status" value="1"/>
</dbReference>
<accession>A0A8D8W7A4</accession>
<keyword evidence="2 5" id="KW-0812">Transmembrane</keyword>
<comment type="similarity">
    <text evidence="5">Belongs to the BI1 family.</text>
</comment>
<feature type="transmembrane region" description="Helical" evidence="5">
    <location>
        <begin position="28"/>
        <end position="47"/>
    </location>
</feature>
<dbReference type="InterPro" id="IPR006214">
    <property type="entry name" value="Bax_inhibitor_1-related"/>
</dbReference>
<dbReference type="EMBL" id="HBUF01460360">
    <property type="protein sequence ID" value="CAG6744131.1"/>
    <property type="molecule type" value="Transcribed_RNA"/>
</dbReference>
<dbReference type="EMBL" id="HBUF01159189">
    <property type="protein sequence ID" value="CAG6649683.1"/>
    <property type="molecule type" value="Transcribed_RNA"/>
</dbReference>
<sequence length="251" mass="28667">MPTTDKKRLEEEEYLSAEDIRSYLRWRVYFFLLIQIILGTFVIWSIFNFETLFTILQNNLDVLYIAELTAFLGLFILSMFEEVRCDSECGSPVNLVTLAIFSLALAIHACGTIYYYTSEQIWFAALVTGLAFLGLSQIAFHSSNDFYVAGGNAVMFTYIFRLVTHIFSDNSTLVFAFKILNLLITCVDIISDTQALKFVQCSDYVLSCANLYFNIFHMYSCTLDLMPMSNQDSPTFITMIKQLVSLDFTGI</sequence>
<evidence type="ECO:0000256" key="3">
    <source>
        <dbReference type="ARBA" id="ARBA00022989"/>
    </source>
</evidence>
<dbReference type="EMBL" id="HBUF01300961">
    <property type="protein sequence ID" value="CAG6691093.1"/>
    <property type="molecule type" value="Transcribed_RNA"/>
</dbReference>
<feature type="transmembrane region" description="Helical" evidence="5">
    <location>
        <begin position="147"/>
        <end position="167"/>
    </location>
</feature>
<dbReference type="PANTHER" id="PTHR23291">
    <property type="entry name" value="BAX INHIBITOR-RELATED"/>
    <property type="match status" value="1"/>
</dbReference>
<evidence type="ECO:0000313" key="6">
    <source>
        <dbReference type="EMBL" id="CAG6649682.1"/>
    </source>
</evidence>
<feature type="transmembrane region" description="Helical" evidence="5">
    <location>
        <begin position="62"/>
        <end position="80"/>
    </location>
</feature>
<feature type="transmembrane region" description="Helical" evidence="5">
    <location>
        <begin position="92"/>
        <end position="115"/>
    </location>
</feature>
<comment type="subcellular location">
    <subcellularLocation>
        <location evidence="1">Membrane</location>
        <topology evidence="1">Multi-pass membrane protein</topology>
    </subcellularLocation>
</comment>
<evidence type="ECO:0000256" key="5">
    <source>
        <dbReference type="RuleBase" id="RU004379"/>
    </source>
</evidence>
<dbReference type="EMBL" id="HBUF01159188">
    <property type="protein sequence ID" value="CAG6649682.1"/>
    <property type="molecule type" value="Transcribed_RNA"/>
</dbReference>
<protein>
    <submittedName>
        <fullName evidence="6">Golgi anti-apoptotic protein</fullName>
    </submittedName>
</protein>
<keyword evidence="4 5" id="KW-0472">Membrane</keyword>
<keyword evidence="3 5" id="KW-1133">Transmembrane helix</keyword>
<evidence type="ECO:0000256" key="2">
    <source>
        <dbReference type="ARBA" id="ARBA00022692"/>
    </source>
</evidence>